<dbReference type="EMBL" id="LLEI02000043">
    <property type="protein sequence ID" value="OAJ93414.1"/>
    <property type="molecule type" value="Genomic_DNA"/>
</dbReference>
<proteinExistence type="predicted"/>
<protein>
    <recommendedName>
        <fullName evidence="2">DUF4266 domain-containing protein</fullName>
    </recommendedName>
</protein>
<dbReference type="Proteomes" id="UP000078406">
    <property type="component" value="Unassembled WGS sequence"/>
</dbReference>
<evidence type="ECO:0000313" key="4">
    <source>
        <dbReference type="Proteomes" id="UP000078406"/>
    </source>
</evidence>
<feature type="signal peptide" evidence="1">
    <location>
        <begin position="1"/>
        <end position="22"/>
    </location>
</feature>
<organism evidence="3 4">
    <name type="scientific">Vibrio bivalvicida</name>
    <dbReference type="NCBI Taxonomy" id="1276888"/>
    <lineage>
        <taxon>Bacteria</taxon>
        <taxon>Pseudomonadati</taxon>
        <taxon>Pseudomonadota</taxon>
        <taxon>Gammaproteobacteria</taxon>
        <taxon>Vibrionales</taxon>
        <taxon>Vibrionaceae</taxon>
        <taxon>Vibrio</taxon>
        <taxon>Vibrio oreintalis group</taxon>
    </lineage>
</organism>
<evidence type="ECO:0000313" key="3">
    <source>
        <dbReference type="EMBL" id="OAJ93414.1"/>
    </source>
</evidence>
<comment type="caution">
    <text evidence="3">The sequence shown here is derived from an EMBL/GenBank/DDBJ whole genome shotgun (WGS) entry which is preliminary data.</text>
</comment>
<evidence type="ECO:0000256" key="1">
    <source>
        <dbReference type="SAM" id="SignalP"/>
    </source>
</evidence>
<keyword evidence="1" id="KW-0732">Signal</keyword>
<dbReference type="Pfam" id="PF14086">
    <property type="entry name" value="DUF4266"/>
    <property type="match status" value="1"/>
</dbReference>
<dbReference type="AlphaFoldDB" id="A0A177XXS9"/>
<feature type="chain" id="PRO_5008079208" description="DUF4266 domain-containing protein" evidence="1">
    <location>
        <begin position="23"/>
        <end position="158"/>
    </location>
</feature>
<evidence type="ECO:0000259" key="2">
    <source>
        <dbReference type="Pfam" id="PF14086"/>
    </source>
</evidence>
<dbReference type="InterPro" id="IPR025362">
    <property type="entry name" value="DUF4266"/>
</dbReference>
<sequence length="158" mass="17113">MTRKFFKLAVILVALQPMVTVAAPKVDLSQLGKKAPQVQQVDTQSELIEEEVISTRVYTSGESDIGMRRNVELVRPTTAQLQLKKPKVVKENKSAFEFVDKALGIKPVKSWEKGTLAKKEMKPGGPVPEFDLFSEKVFAYKQGSVGGSGVGGGGCGCN</sequence>
<gene>
    <name evidence="3" type="ORF">APB76_15765</name>
</gene>
<reference evidence="3 4" key="1">
    <citation type="journal article" date="2016" name="Syst. Appl. Microbiol.">
        <title>Vibrio bivalvicida sp. nov., a novel larval pathogen for bivalve molluscs reared in a hatchery.</title>
        <authorList>
            <person name="Dubert J."/>
            <person name="Romalde J.L."/>
            <person name="Prado S."/>
            <person name="Barja J.L."/>
        </authorList>
    </citation>
    <scope>NUCLEOTIDE SEQUENCE [LARGE SCALE GENOMIC DNA]</scope>
    <source>
        <strain evidence="3 4">605</strain>
    </source>
</reference>
<accession>A0A177XXS9</accession>
<dbReference type="RefSeq" id="WP_054961885.1">
    <property type="nucleotide sequence ID" value="NZ_LLEI02000043.1"/>
</dbReference>
<feature type="domain" description="DUF4266" evidence="2">
    <location>
        <begin position="108"/>
        <end position="158"/>
    </location>
</feature>
<name>A0A177XXS9_9VIBR</name>